<dbReference type="RefSeq" id="WP_271993599.1">
    <property type="nucleotide sequence ID" value="NZ_JAQNDN010000001.1"/>
</dbReference>
<keyword evidence="1" id="KW-0472">Membrane</keyword>
<reference evidence="2 3" key="1">
    <citation type="submission" date="2022-11" db="EMBL/GenBank/DDBJ databases">
        <title>Minimal conservation of predation-associated metabolite biosynthetic gene clusters underscores biosynthetic potential of Myxococcota including descriptions for ten novel species: Archangium lansinium sp. nov., Myxococcus landrumus sp. nov., Nannocystis bai.</title>
        <authorList>
            <person name="Ahearne A."/>
            <person name="Stevens C."/>
            <person name="Dowd S."/>
        </authorList>
    </citation>
    <scope>NUCLEOTIDE SEQUENCE [LARGE SCALE GENOMIC DNA]</scope>
    <source>
        <strain evidence="2 3">NCELM</strain>
    </source>
</reference>
<organism evidence="2 3">
    <name type="scientific">Nannocystis radixulma</name>
    <dbReference type="NCBI Taxonomy" id="2995305"/>
    <lineage>
        <taxon>Bacteria</taxon>
        <taxon>Pseudomonadati</taxon>
        <taxon>Myxococcota</taxon>
        <taxon>Polyangia</taxon>
        <taxon>Nannocystales</taxon>
        <taxon>Nannocystaceae</taxon>
        <taxon>Nannocystis</taxon>
    </lineage>
</organism>
<evidence type="ECO:0000313" key="2">
    <source>
        <dbReference type="EMBL" id="MDC0666171.1"/>
    </source>
</evidence>
<evidence type="ECO:0000256" key="1">
    <source>
        <dbReference type="SAM" id="Phobius"/>
    </source>
</evidence>
<gene>
    <name evidence="2" type="ORF">POL58_00410</name>
</gene>
<evidence type="ECO:0000313" key="3">
    <source>
        <dbReference type="Proteomes" id="UP001217838"/>
    </source>
</evidence>
<dbReference type="PROSITE" id="PS51257">
    <property type="entry name" value="PROKAR_LIPOPROTEIN"/>
    <property type="match status" value="1"/>
</dbReference>
<keyword evidence="1" id="KW-1133">Transmembrane helix</keyword>
<comment type="caution">
    <text evidence="2">The sequence shown here is derived from an EMBL/GenBank/DDBJ whole genome shotgun (WGS) entry which is preliminary data.</text>
</comment>
<keyword evidence="1" id="KW-0812">Transmembrane</keyword>
<protein>
    <submittedName>
        <fullName evidence="2">C13 family peptidase</fullName>
    </submittedName>
</protein>
<keyword evidence="3" id="KW-1185">Reference proteome</keyword>
<proteinExistence type="predicted"/>
<accession>A0ABT5AZC1</accession>
<feature type="transmembrane region" description="Helical" evidence="1">
    <location>
        <begin position="12"/>
        <end position="34"/>
    </location>
</feature>
<name>A0ABT5AZC1_9BACT</name>
<sequence length="325" mass="34475">MHPARGRIATSLLRAVATIGLALALVGCGVPLAYTRFGETVPYSTAPLPERAHVFLVAGGSDVANFAQEIVAQRELLRERGVQPDEIACYWAMPTREAFRRDRAQYRRLAAELAGCYPANTAIVREHLARAAAREPPFLYLYVTTHGLASLLPPDVPKDLLEAPDAEMLDQYALQLAAGPGRGAHPAFLMAARRAGAAVDDLVFSPAMLTRALLAFPAATPKIVVLQACHAGGFAPALAGVPGLVGLAAARHDRTSFGCDPGPDMTIFGAIYTRLLAARLTAALALPALDWRALYDALQAEIAAAEASQAVTPSLPVFLESRPEP</sequence>
<dbReference type="EMBL" id="JAQNDN010000001">
    <property type="protein sequence ID" value="MDC0666171.1"/>
    <property type="molecule type" value="Genomic_DNA"/>
</dbReference>
<dbReference type="Proteomes" id="UP001217838">
    <property type="component" value="Unassembled WGS sequence"/>
</dbReference>